<evidence type="ECO:0000256" key="3">
    <source>
        <dbReference type="ARBA" id="ARBA00023274"/>
    </source>
</evidence>
<comment type="caution">
    <text evidence="7">The sequence shown here is derived from an EMBL/GenBank/DDBJ whole genome shotgun (WGS) entry which is preliminary data.</text>
</comment>
<dbReference type="GO" id="GO:0015934">
    <property type="term" value="C:large ribosomal subunit"/>
    <property type="evidence" value="ECO:0007669"/>
    <property type="project" value="InterPro"/>
</dbReference>
<accession>A0A932R1T6</accession>
<evidence type="ECO:0000259" key="6">
    <source>
        <dbReference type="Pfam" id="PF00828"/>
    </source>
</evidence>
<keyword evidence="4" id="KW-0694">RNA-binding</keyword>
<feature type="region of interest" description="Disordered" evidence="5">
    <location>
        <begin position="1"/>
        <end position="41"/>
    </location>
</feature>
<dbReference type="InterPro" id="IPR030878">
    <property type="entry name" value="Ribosomal_uL15"/>
</dbReference>
<keyword evidence="2 4" id="KW-0689">Ribosomal protein</keyword>
<dbReference type="SUPFAM" id="SSF52080">
    <property type="entry name" value="Ribosomal proteins L15p and L18e"/>
    <property type="match status" value="1"/>
</dbReference>
<evidence type="ECO:0000256" key="4">
    <source>
        <dbReference type="HAMAP-Rule" id="MF_01341"/>
    </source>
</evidence>
<comment type="subunit">
    <text evidence="4">Part of the 50S ribosomal subunit.</text>
</comment>
<evidence type="ECO:0000313" key="8">
    <source>
        <dbReference type="Proteomes" id="UP000753196"/>
    </source>
</evidence>
<protein>
    <recommendedName>
        <fullName evidence="4">Large ribosomal subunit protein uL15</fullName>
    </recommendedName>
</protein>
<proteinExistence type="inferred from homology"/>
<feature type="domain" description="Large ribosomal subunit protein uL15/eL18" evidence="6">
    <location>
        <begin position="71"/>
        <end position="134"/>
    </location>
</feature>
<dbReference type="GO" id="GO:0019843">
    <property type="term" value="F:rRNA binding"/>
    <property type="evidence" value="ECO:0007669"/>
    <property type="project" value="UniProtKB-UniRule"/>
</dbReference>
<keyword evidence="3 4" id="KW-0687">Ribonucleoprotein</keyword>
<evidence type="ECO:0000256" key="5">
    <source>
        <dbReference type="SAM" id="MobiDB-lite"/>
    </source>
</evidence>
<dbReference type="AlphaFoldDB" id="A0A932R1T6"/>
<dbReference type="Pfam" id="PF00828">
    <property type="entry name" value="Ribosomal_L27A"/>
    <property type="match status" value="1"/>
</dbReference>
<gene>
    <name evidence="4" type="primary">rplO</name>
    <name evidence="7" type="ORF">HY221_01930</name>
</gene>
<dbReference type="Gene3D" id="3.100.10.10">
    <property type="match status" value="1"/>
</dbReference>
<feature type="compositionally biased region" description="Basic residues" evidence="5">
    <location>
        <begin position="1"/>
        <end position="23"/>
    </location>
</feature>
<organism evidence="7 8">
    <name type="scientific">Candidatus Sungiibacteriota bacterium</name>
    <dbReference type="NCBI Taxonomy" id="2750080"/>
    <lineage>
        <taxon>Bacteria</taxon>
        <taxon>Candidatus Sungiibacteriota</taxon>
    </lineage>
</organism>
<evidence type="ECO:0000256" key="2">
    <source>
        <dbReference type="ARBA" id="ARBA00022980"/>
    </source>
</evidence>
<dbReference type="GO" id="GO:0006412">
    <property type="term" value="P:translation"/>
    <property type="evidence" value="ECO:0007669"/>
    <property type="project" value="UniProtKB-UniRule"/>
</dbReference>
<comment type="similarity">
    <text evidence="1 4">Belongs to the universal ribosomal protein uL15 family.</text>
</comment>
<evidence type="ECO:0000313" key="7">
    <source>
        <dbReference type="EMBL" id="MBI3631071.1"/>
    </source>
</evidence>
<dbReference type="InterPro" id="IPR021131">
    <property type="entry name" value="Ribosomal_uL15/eL18"/>
</dbReference>
<dbReference type="Proteomes" id="UP000753196">
    <property type="component" value="Unassembled WGS sequence"/>
</dbReference>
<dbReference type="InterPro" id="IPR036227">
    <property type="entry name" value="Ribosomal_uL15/eL18_sf"/>
</dbReference>
<dbReference type="GO" id="GO:0003735">
    <property type="term" value="F:structural constituent of ribosome"/>
    <property type="evidence" value="ECO:0007669"/>
    <property type="project" value="InterPro"/>
</dbReference>
<comment type="function">
    <text evidence="4">Binds to the 23S rRNA.</text>
</comment>
<dbReference type="HAMAP" id="MF_01341">
    <property type="entry name" value="Ribosomal_uL15"/>
    <property type="match status" value="1"/>
</dbReference>
<reference evidence="7" key="1">
    <citation type="submission" date="2020-07" db="EMBL/GenBank/DDBJ databases">
        <title>Huge and variable diversity of episymbiotic CPR bacteria and DPANN archaea in groundwater ecosystems.</title>
        <authorList>
            <person name="He C.Y."/>
            <person name="Keren R."/>
            <person name="Whittaker M."/>
            <person name="Farag I.F."/>
            <person name="Doudna J."/>
            <person name="Cate J.H.D."/>
            <person name="Banfield J.F."/>
        </authorList>
    </citation>
    <scope>NUCLEOTIDE SEQUENCE</scope>
    <source>
        <strain evidence="7">NC_groundwater_973_Pr1_S-0.2um_54_13</strain>
    </source>
</reference>
<dbReference type="EMBL" id="JACQCR010000044">
    <property type="protein sequence ID" value="MBI3631071.1"/>
    <property type="molecule type" value="Genomic_DNA"/>
</dbReference>
<sequence>MQLHHVTRSHPQRKARRIGRGGKRGTYSGRGIKGLGARAGGKFRPEERDILKKIPKLRGYKFKSRRQKPAVVNIADLMRRFPDGALVSPETLLRMGLMRRTKGRVGRVKILGNGTLKKKFVFRDVSFSRSVKEAAAVPATAGVGR</sequence>
<evidence type="ECO:0000256" key="1">
    <source>
        <dbReference type="ARBA" id="ARBA00007320"/>
    </source>
</evidence>
<keyword evidence="4" id="KW-0699">rRNA-binding</keyword>
<name>A0A932R1T6_9BACT</name>